<dbReference type="InterPro" id="IPR001810">
    <property type="entry name" value="F-box_dom"/>
</dbReference>
<dbReference type="CDD" id="cd22152">
    <property type="entry name" value="F-box_AtAFR-like"/>
    <property type="match status" value="1"/>
</dbReference>
<sequence>MAILESEKEHNKVHEELIPGLPNEIAEICLLHVPYPYQPLVRSVSSSWNRAITNPPSFLLSKKTKTLSHPHLFVLAVNTVTSKIQWQSLDPSSNRWFMLPSMPLVCPTAFASASLPHNGKIFFIGGKSSSTLVYRTAVNKWSTVPEMITGKSFSAAEEVKGKIVTVGESGTGIYDPESDTWKRGAQFTGELRRYETVVNGGKMYLTEGWWWPFAVRPRGWVYELESDTWSKMREGMKDGWTGVSVTVCGRVLMIPEVDLPVKVYDEMTDTWRCVGGERLPRNGMKKPFIAKGLEDQIYVVWHGLKVVIGNVVVVDDDHVKVTWQVLEGPAEAFGELSPSSCQVVYA</sequence>
<evidence type="ECO:0000256" key="1">
    <source>
        <dbReference type="ARBA" id="ARBA00022441"/>
    </source>
</evidence>
<dbReference type="EMBL" id="CM001219">
    <property type="protein sequence ID" value="AES73789.1"/>
    <property type="molecule type" value="Genomic_DNA"/>
</dbReference>
<dbReference type="OrthoDB" id="45365at2759"/>
<dbReference type="Pfam" id="PF00646">
    <property type="entry name" value="F-box"/>
    <property type="match status" value="1"/>
</dbReference>
<evidence type="ECO:0000313" key="7">
    <source>
        <dbReference type="Proteomes" id="UP000002051"/>
    </source>
</evidence>
<keyword evidence="1" id="KW-0880">Kelch repeat</keyword>
<evidence type="ECO:0000313" key="5">
    <source>
        <dbReference type="EMBL" id="RHN70758.1"/>
    </source>
</evidence>
<reference evidence="4 7" key="1">
    <citation type="journal article" date="2011" name="Nature">
        <title>The Medicago genome provides insight into the evolution of rhizobial symbioses.</title>
        <authorList>
            <person name="Young N.D."/>
            <person name="Debelle F."/>
            <person name="Oldroyd G.E."/>
            <person name="Geurts R."/>
            <person name="Cannon S.B."/>
            <person name="Udvardi M.K."/>
            <person name="Benedito V.A."/>
            <person name="Mayer K.F."/>
            <person name="Gouzy J."/>
            <person name="Schoof H."/>
            <person name="Van de Peer Y."/>
            <person name="Proost S."/>
            <person name="Cook D.R."/>
            <person name="Meyers B.C."/>
            <person name="Spannagl M."/>
            <person name="Cheung F."/>
            <person name="De Mita S."/>
            <person name="Krishnakumar V."/>
            <person name="Gundlach H."/>
            <person name="Zhou S."/>
            <person name="Mudge J."/>
            <person name="Bharti A.K."/>
            <person name="Murray J.D."/>
            <person name="Naoumkina M.A."/>
            <person name="Rosen B."/>
            <person name="Silverstein K.A."/>
            <person name="Tang H."/>
            <person name="Rombauts S."/>
            <person name="Zhao P.X."/>
            <person name="Zhou P."/>
            <person name="Barbe V."/>
            <person name="Bardou P."/>
            <person name="Bechner M."/>
            <person name="Bellec A."/>
            <person name="Berger A."/>
            <person name="Berges H."/>
            <person name="Bidwell S."/>
            <person name="Bisseling T."/>
            <person name="Choisne N."/>
            <person name="Couloux A."/>
            <person name="Denny R."/>
            <person name="Deshpande S."/>
            <person name="Dai X."/>
            <person name="Doyle J.J."/>
            <person name="Dudez A.M."/>
            <person name="Farmer A.D."/>
            <person name="Fouteau S."/>
            <person name="Franken C."/>
            <person name="Gibelin C."/>
            <person name="Gish J."/>
            <person name="Goldstein S."/>
            <person name="Gonzalez A.J."/>
            <person name="Green P.J."/>
            <person name="Hallab A."/>
            <person name="Hartog M."/>
            <person name="Hua A."/>
            <person name="Humphray S.J."/>
            <person name="Jeong D.H."/>
            <person name="Jing Y."/>
            <person name="Jocker A."/>
            <person name="Kenton S.M."/>
            <person name="Kim D.J."/>
            <person name="Klee K."/>
            <person name="Lai H."/>
            <person name="Lang C."/>
            <person name="Lin S."/>
            <person name="Macmil S.L."/>
            <person name="Magdelenat G."/>
            <person name="Matthews L."/>
            <person name="McCorrison J."/>
            <person name="Monaghan E.L."/>
            <person name="Mun J.H."/>
            <person name="Najar F.Z."/>
            <person name="Nicholson C."/>
            <person name="Noirot C."/>
            <person name="O'Bleness M."/>
            <person name="Paule C.R."/>
            <person name="Poulain J."/>
            <person name="Prion F."/>
            <person name="Qin B."/>
            <person name="Qu C."/>
            <person name="Retzel E.F."/>
            <person name="Riddle C."/>
            <person name="Sallet E."/>
            <person name="Samain S."/>
            <person name="Samson N."/>
            <person name="Sanders I."/>
            <person name="Saurat O."/>
            <person name="Scarpelli C."/>
            <person name="Schiex T."/>
            <person name="Segurens B."/>
            <person name="Severin A.J."/>
            <person name="Sherrier D.J."/>
            <person name="Shi R."/>
            <person name="Sims S."/>
            <person name="Singer S.R."/>
            <person name="Sinharoy S."/>
            <person name="Sterck L."/>
            <person name="Viollet A."/>
            <person name="Wang B.B."/>
            <person name="Wang K."/>
            <person name="Wang M."/>
            <person name="Wang X."/>
            <person name="Warfsmann J."/>
            <person name="Weissenbach J."/>
            <person name="White D.D."/>
            <person name="White J.D."/>
            <person name="Wiley G.B."/>
            <person name="Wincker P."/>
            <person name="Xing Y."/>
            <person name="Yang L."/>
            <person name="Yao Z."/>
            <person name="Ying F."/>
            <person name="Zhai J."/>
            <person name="Zhou L."/>
            <person name="Zuber A."/>
            <person name="Denarie J."/>
            <person name="Dixon R.A."/>
            <person name="May G.D."/>
            <person name="Schwartz D.C."/>
            <person name="Rogers J."/>
            <person name="Quetier F."/>
            <person name="Town C.D."/>
            <person name="Roe B.A."/>
        </authorList>
    </citation>
    <scope>NUCLEOTIDE SEQUENCE [LARGE SCALE GENOMIC DNA]</scope>
    <source>
        <strain evidence="4">A17</strain>
        <strain evidence="6 7">cv. Jemalong A17</strain>
    </source>
</reference>
<accession>G7JCD6</accession>
<dbReference type="SMART" id="SM00256">
    <property type="entry name" value="FBOX"/>
    <property type="match status" value="1"/>
</dbReference>
<dbReference type="SUPFAM" id="SSF117281">
    <property type="entry name" value="Kelch motif"/>
    <property type="match status" value="1"/>
</dbReference>
<evidence type="ECO:0000313" key="8">
    <source>
        <dbReference type="Proteomes" id="UP000265566"/>
    </source>
</evidence>
<dbReference type="eggNOG" id="KOG1072">
    <property type="taxonomic scope" value="Eukaryota"/>
</dbReference>
<reference evidence="6" key="3">
    <citation type="submission" date="2015-04" db="UniProtKB">
        <authorList>
            <consortium name="EnsemblPlants"/>
        </authorList>
    </citation>
    <scope>IDENTIFICATION</scope>
    <source>
        <strain evidence="6">cv. Jemalong A17</strain>
    </source>
</reference>
<dbReference type="EMBL" id="PSQE01000003">
    <property type="protein sequence ID" value="RHN70758.1"/>
    <property type="molecule type" value="Genomic_DNA"/>
</dbReference>
<reference evidence="4 7" key="2">
    <citation type="journal article" date="2014" name="BMC Genomics">
        <title>An improved genome release (version Mt4.0) for the model legume Medicago truncatula.</title>
        <authorList>
            <person name="Tang H."/>
            <person name="Krishnakumar V."/>
            <person name="Bidwell S."/>
            <person name="Rosen B."/>
            <person name="Chan A."/>
            <person name="Zhou S."/>
            <person name="Gentzbittel L."/>
            <person name="Childs K.L."/>
            <person name="Yandell M."/>
            <person name="Gundlach H."/>
            <person name="Mayer K.F."/>
            <person name="Schwartz D.C."/>
            <person name="Town C.D."/>
        </authorList>
    </citation>
    <scope>GENOME REANNOTATION</scope>
    <source>
        <strain evidence="6 7">cv. Jemalong A17</strain>
    </source>
</reference>
<name>G7JCD6_MEDTR</name>
<dbReference type="PANTHER" id="PTHR46344">
    <property type="entry name" value="OS02G0202900 PROTEIN"/>
    <property type="match status" value="1"/>
</dbReference>
<feature type="domain" description="F-box" evidence="3">
    <location>
        <begin position="21"/>
        <end position="61"/>
    </location>
</feature>
<keyword evidence="7" id="KW-1185">Reference proteome</keyword>
<reference evidence="5" key="5">
    <citation type="journal article" date="2018" name="Nat. Plants">
        <title>Whole-genome landscape of Medicago truncatula symbiotic genes.</title>
        <authorList>
            <person name="Pecrix Y."/>
            <person name="Gamas P."/>
            <person name="Carrere S."/>
        </authorList>
    </citation>
    <scope>NUCLEOTIDE SEQUENCE</scope>
    <source>
        <tissue evidence="5">Leaves</tissue>
    </source>
</reference>
<proteinExistence type="predicted"/>
<evidence type="ECO:0000256" key="2">
    <source>
        <dbReference type="ARBA" id="ARBA00022737"/>
    </source>
</evidence>
<dbReference type="PANTHER" id="PTHR46344:SF4">
    <property type="entry name" value="OS07G0153400 PROTEIN"/>
    <property type="match status" value="1"/>
</dbReference>
<dbReference type="AlphaFoldDB" id="G7JCD6"/>
<gene>
    <name evidence="6" type="primary">11433037</name>
    <name evidence="4" type="ordered locus">MTR_3g108860</name>
    <name evidence="5" type="ORF">MtrunA17_Chr3g0138981</name>
</gene>
<dbReference type="GO" id="GO:0009585">
    <property type="term" value="P:red, far-red light phototransduction"/>
    <property type="evidence" value="ECO:0000318"/>
    <property type="project" value="GO_Central"/>
</dbReference>
<dbReference type="Gramene" id="rna19373">
    <property type="protein sequence ID" value="RHN70758.1"/>
    <property type="gene ID" value="gene19373"/>
</dbReference>
<evidence type="ECO:0000259" key="3">
    <source>
        <dbReference type="SMART" id="SM00256"/>
    </source>
</evidence>
<evidence type="ECO:0000313" key="6">
    <source>
        <dbReference type="EnsemblPlants" id="AES73789"/>
    </source>
</evidence>
<dbReference type="EnsemblPlants" id="AES73789">
    <property type="protein sequence ID" value="AES73789"/>
    <property type="gene ID" value="MTR_3g108860"/>
</dbReference>
<dbReference type="PaxDb" id="3880-AES73789"/>
<dbReference type="InterPro" id="IPR015915">
    <property type="entry name" value="Kelch-typ_b-propeller"/>
</dbReference>
<reference evidence="8" key="4">
    <citation type="journal article" date="2018" name="Nat. Plants">
        <title>Whole-genome landscape of Medicago truncatula symbiotic genes.</title>
        <authorList>
            <person name="Pecrix Y."/>
            <person name="Staton S.E."/>
            <person name="Sallet E."/>
            <person name="Lelandais-Briere C."/>
            <person name="Moreau S."/>
            <person name="Carrere S."/>
            <person name="Blein T."/>
            <person name="Jardinaud M.F."/>
            <person name="Latrasse D."/>
            <person name="Zouine M."/>
            <person name="Zahm M."/>
            <person name="Kreplak J."/>
            <person name="Mayjonade B."/>
            <person name="Satge C."/>
            <person name="Perez M."/>
            <person name="Cauet S."/>
            <person name="Marande W."/>
            <person name="Chantry-Darmon C."/>
            <person name="Lopez-Roques C."/>
            <person name="Bouchez O."/>
            <person name="Berard A."/>
            <person name="Debelle F."/>
            <person name="Munos S."/>
            <person name="Bendahmane A."/>
            <person name="Berges H."/>
            <person name="Niebel A."/>
            <person name="Buitink J."/>
            <person name="Frugier F."/>
            <person name="Benhamed M."/>
            <person name="Crespi M."/>
            <person name="Gouzy J."/>
            <person name="Gamas P."/>
        </authorList>
    </citation>
    <scope>NUCLEOTIDE SEQUENCE [LARGE SCALE GENOMIC DNA]</scope>
    <source>
        <strain evidence="8">cv. Jemalong A17</strain>
    </source>
</reference>
<protein>
    <submittedName>
        <fullName evidence="4">Galactose oxidase/kelch repeat protein</fullName>
    </submittedName>
    <submittedName>
        <fullName evidence="5">Putative F-box domain, galactose oxidase, beta-propeller</fullName>
    </submittedName>
</protein>
<dbReference type="Gene3D" id="2.120.10.80">
    <property type="entry name" value="Kelch-type beta propeller"/>
    <property type="match status" value="1"/>
</dbReference>
<dbReference type="Proteomes" id="UP000265566">
    <property type="component" value="Chromosome 3"/>
</dbReference>
<organism evidence="4 7">
    <name type="scientific">Medicago truncatula</name>
    <name type="common">Barrel medic</name>
    <name type="synonym">Medicago tribuloides</name>
    <dbReference type="NCBI Taxonomy" id="3880"/>
    <lineage>
        <taxon>Eukaryota</taxon>
        <taxon>Viridiplantae</taxon>
        <taxon>Streptophyta</taxon>
        <taxon>Embryophyta</taxon>
        <taxon>Tracheophyta</taxon>
        <taxon>Spermatophyta</taxon>
        <taxon>Magnoliopsida</taxon>
        <taxon>eudicotyledons</taxon>
        <taxon>Gunneridae</taxon>
        <taxon>Pentapetalae</taxon>
        <taxon>rosids</taxon>
        <taxon>fabids</taxon>
        <taxon>Fabales</taxon>
        <taxon>Fabaceae</taxon>
        <taxon>Papilionoideae</taxon>
        <taxon>50 kb inversion clade</taxon>
        <taxon>NPAAA clade</taxon>
        <taxon>Hologalegina</taxon>
        <taxon>IRL clade</taxon>
        <taxon>Trifolieae</taxon>
        <taxon>Medicago</taxon>
    </lineage>
</organism>
<dbReference type="OMA" id="CLLHVPY"/>
<dbReference type="HOGENOM" id="CLU_044411_0_0_1"/>
<evidence type="ECO:0000313" key="4">
    <source>
        <dbReference type="EMBL" id="AES73789.1"/>
    </source>
</evidence>
<dbReference type="Proteomes" id="UP000002051">
    <property type="component" value="Chromosome 3"/>
</dbReference>
<keyword evidence="2" id="KW-0677">Repeat</keyword>